<dbReference type="NCBIfam" id="TIGR02424">
    <property type="entry name" value="TF_pcaQ"/>
    <property type="match status" value="1"/>
</dbReference>
<dbReference type="PRINTS" id="PR00039">
    <property type="entry name" value="HTHLYSR"/>
</dbReference>
<dbReference type="Proteomes" id="UP001596422">
    <property type="component" value="Unassembled WGS sequence"/>
</dbReference>
<evidence type="ECO:0000256" key="4">
    <source>
        <dbReference type="ARBA" id="ARBA00023163"/>
    </source>
</evidence>
<evidence type="ECO:0000256" key="2">
    <source>
        <dbReference type="ARBA" id="ARBA00023015"/>
    </source>
</evidence>
<dbReference type="RefSeq" id="WP_379913997.1">
    <property type="nucleotide sequence ID" value="NZ_JBHSWE010000002.1"/>
</dbReference>
<dbReference type="InterPro" id="IPR036390">
    <property type="entry name" value="WH_DNA-bd_sf"/>
</dbReference>
<evidence type="ECO:0000256" key="1">
    <source>
        <dbReference type="ARBA" id="ARBA00009437"/>
    </source>
</evidence>
<protein>
    <submittedName>
        <fullName evidence="6">Pca operon transcription factor PcaQ</fullName>
    </submittedName>
</protein>
<dbReference type="PROSITE" id="PS50931">
    <property type="entry name" value="HTH_LYSR"/>
    <property type="match status" value="1"/>
</dbReference>
<feature type="domain" description="HTH lysR-type" evidence="5">
    <location>
        <begin position="5"/>
        <end position="62"/>
    </location>
</feature>
<dbReference type="SUPFAM" id="SSF53850">
    <property type="entry name" value="Periplasmic binding protein-like II"/>
    <property type="match status" value="1"/>
</dbReference>
<proteinExistence type="inferred from homology"/>
<dbReference type="PANTHER" id="PTHR30419:SF8">
    <property type="entry name" value="NITROGEN ASSIMILATION TRANSCRIPTIONAL ACTIVATOR-RELATED"/>
    <property type="match status" value="1"/>
</dbReference>
<sequence length="307" mass="33690">MYERITQRQLLLFVEIVRQGSVAKAANALSITQSAASKSLGQLEQVVGERLLERNRAGILLTPAGEIFHRYASASLTAVRQGMELIAQSRKDARHAVLLGALPNAASEILPAAVAVFKDKHPDVPVKILTGTNRHLLTLLRTAEVDFVVGRFAEPADMMGLHFERLYYESLALASRVGHPILSTQPLALKEITRYPLILPPPGTVIRPEIDRFFLSRGLIELPNIIETLSVEFGRHYTLQTDALWISPAGILKPDLDTGLLQEVAVDLTATESAVGISTRAEAGLTRLSEKLMEEVRRASKSLPRPT</sequence>
<keyword evidence="2" id="KW-0805">Transcription regulation</keyword>
<evidence type="ECO:0000313" key="7">
    <source>
        <dbReference type="Proteomes" id="UP001596422"/>
    </source>
</evidence>
<evidence type="ECO:0000313" key="6">
    <source>
        <dbReference type="EMBL" id="MFC6674230.1"/>
    </source>
</evidence>
<dbReference type="Gene3D" id="3.40.190.290">
    <property type="match status" value="1"/>
</dbReference>
<gene>
    <name evidence="6" type="primary">pcaQ</name>
    <name evidence="6" type="ORF">ACFQDL_32055</name>
</gene>
<dbReference type="InterPro" id="IPR036388">
    <property type="entry name" value="WH-like_DNA-bd_sf"/>
</dbReference>
<organism evidence="6 7">
    <name type="scientific">Marinobacterium aestuariivivens</name>
    <dbReference type="NCBI Taxonomy" id="1698799"/>
    <lineage>
        <taxon>Bacteria</taxon>
        <taxon>Pseudomonadati</taxon>
        <taxon>Pseudomonadota</taxon>
        <taxon>Gammaproteobacteria</taxon>
        <taxon>Oceanospirillales</taxon>
        <taxon>Oceanospirillaceae</taxon>
        <taxon>Marinobacterium</taxon>
    </lineage>
</organism>
<dbReference type="SUPFAM" id="SSF46785">
    <property type="entry name" value="Winged helix' DNA-binding domain"/>
    <property type="match status" value="1"/>
</dbReference>
<dbReference type="PANTHER" id="PTHR30419">
    <property type="entry name" value="HTH-TYPE TRANSCRIPTIONAL REGULATOR YBHD"/>
    <property type="match status" value="1"/>
</dbReference>
<accession>A0ABW2A9Z3</accession>
<evidence type="ECO:0000259" key="5">
    <source>
        <dbReference type="PROSITE" id="PS50931"/>
    </source>
</evidence>
<reference evidence="7" key="1">
    <citation type="journal article" date="2019" name="Int. J. Syst. Evol. Microbiol.">
        <title>The Global Catalogue of Microorganisms (GCM) 10K type strain sequencing project: providing services to taxonomists for standard genome sequencing and annotation.</title>
        <authorList>
            <consortium name="The Broad Institute Genomics Platform"/>
            <consortium name="The Broad Institute Genome Sequencing Center for Infectious Disease"/>
            <person name="Wu L."/>
            <person name="Ma J."/>
        </authorList>
    </citation>
    <scope>NUCLEOTIDE SEQUENCE [LARGE SCALE GENOMIC DNA]</scope>
    <source>
        <strain evidence="7">NBRC 111756</strain>
    </source>
</reference>
<dbReference type="EMBL" id="JBHSWE010000002">
    <property type="protein sequence ID" value="MFC6674230.1"/>
    <property type="molecule type" value="Genomic_DNA"/>
</dbReference>
<comment type="caution">
    <text evidence="6">The sequence shown here is derived from an EMBL/GenBank/DDBJ whole genome shotgun (WGS) entry which is preliminary data.</text>
</comment>
<dbReference type="InterPro" id="IPR000847">
    <property type="entry name" value="LysR_HTH_N"/>
</dbReference>
<dbReference type="Pfam" id="PF00126">
    <property type="entry name" value="HTH_1"/>
    <property type="match status" value="1"/>
</dbReference>
<keyword evidence="7" id="KW-1185">Reference proteome</keyword>
<keyword evidence="3" id="KW-0238">DNA-binding</keyword>
<comment type="similarity">
    <text evidence="1">Belongs to the LysR transcriptional regulatory family.</text>
</comment>
<name>A0ABW2A9Z3_9GAMM</name>
<evidence type="ECO:0000256" key="3">
    <source>
        <dbReference type="ARBA" id="ARBA00023125"/>
    </source>
</evidence>
<dbReference type="InterPro" id="IPR050950">
    <property type="entry name" value="HTH-type_LysR_regulators"/>
</dbReference>
<dbReference type="Gene3D" id="1.10.10.10">
    <property type="entry name" value="Winged helix-like DNA-binding domain superfamily/Winged helix DNA-binding domain"/>
    <property type="match status" value="1"/>
</dbReference>
<dbReference type="InterPro" id="IPR012787">
    <property type="entry name" value="TF_PcaQ"/>
</dbReference>
<dbReference type="InterPro" id="IPR005119">
    <property type="entry name" value="LysR_subst-bd"/>
</dbReference>
<dbReference type="Pfam" id="PF03466">
    <property type="entry name" value="LysR_substrate"/>
    <property type="match status" value="1"/>
</dbReference>
<keyword evidence="4" id="KW-0804">Transcription</keyword>